<evidence type="ECO:0000313" key="2">
    <source>
        <dbReference type="Proteomes" id="UP001519460"/>
    </source>
</evidence>
<dbReference type="EMBL" id="JACVVK020000300">
    <property type="protein sequence ID" value="KAK7479570.1"/>
    <property type="molecule type" value="Genomic_DNA"/>
</dbReference>
<feature type="non-terminal residue" evidence="1">
    <location>
        <position position="83"/>
    </location>
</feature>
<feature type="non-terminal residue" evidence="1">
    <location>
        <position position="1"/>
    </location>
</feature>
<name>A0ABD0JWS7_9CAEN</name>
<organism evidence="1 2">
    <name type="scientific">Batillaria attramentaria</name>
    <dbReference type="NCBI Taxonomy" id="370345"/>
    <lineage>
        <taxon>Eukaryota</taxon>
        <taxon>Metazoa</taxon>
        <taxon>Spiralia</taxon>
        <taxon>Lophotrochozoa</taxon>
        <taxon>Mollusca</taxon>
        <taxon>Gastropoda</taxon>
        <taxon>Caenogastropoda</taxon>
        <taxon>Sorbeoconcha</taxon>
        <taxon>Cerithioidea</taxon>
        <taxon>Batillariidae</taxon>
        <taxon>Batillaria</taxon>
    </lineage>
</organism>
<reference evidence="1 2" key="1">
    <citation type="journal article" date="2023" name="Sci. Data">
        <title>Genome assembly of the Korean intertidal mud-creeper Batillaria attramentaria.</title>
        <authorList>
            <person name="Patra A.K."/>
            <person name="Ho P.T."/>
            <person name="Jun S."/>
            <person name="Lee S.J."/>
            <person name="Kim Y."/>
            <person name="Won Y.J."/>
        </authorList>
    </citation>
    <scope>NUCLEOTIDE SEQUENCE [LARGE SCALE GENOMIC DNA]</scope>
    <source>
        <strain evidence="1">Wonlab-2016</strain>
    </source>
</reference>
<dbReference type="AlphaFoldDB" id="A0ABD0JWS7"/>
<protein>
    <submittedName>
        <fullName evidence="1">Uncharacterized protein</fullName>
    </submittedName>
</protein>
<gene>
    <name evidence="1" type="ORF">BaRGS_00029207</name>
</gene>
<accession>A0ABD0JWS7</accession>
<comment type="caution">
    <text evidence="1">The sequence shown here is derived from an EMBL/GenBank/DDBJ whole genome shotgun (WGS) entry which is preliminary data.</text>
</comment>
<evidence type="ECO:0000313" key="1">
    <source>
        <dbReference type="EMBL" id="KAK7479570.1"/>
    </source>
</evidence>
<proteinExistence type="predicted"/>
<dbReference type="Proteomes" id="UP001519460">
    <property type="component" value="Unassembled WGS sequence"/>
</dbReference>
<sequence length="83" mass="9271">GDGTTQNHQVLEQCQNYDSKGNYYSQCPMNTYCGPRQGLPRDSPGVYRFPVGLPDPLPEDGCYPWYSEIWCVCSTDGCNGVKL</sequence>
<keyword evidence="2" id="KW-1185">Reference proteome</keyword>